<comment type="caution">
    <text evidence="2">The sequence shown here is derived from an EMBL/GenBank/DDBJ whole genome shotgun (WGS) entry which is preliminary data.</text>
</comment>
<dbReference type="Proteomes" id="UP000807769">
    <property type="component" value="Unassembled WGS sequence"/>
</dbReference>
<accession>A0A9P7J762</accession>
<feature type="region of interest" description="Disordered" evidence="1">
    <location>
        <begin position="37"/>
        <end position="104"/>
    </location>
</feature>
<protein>
    <submittedName>
        <fullName evidence="2">Uncharacterized protein</fullName>
    </submittedName>
</protein>
<feature type="compositionally biased region" description="Acidic residues" evidence="1">
    <location>
        <begin position="84"/>
        <end position="99"/>
    </location>
</feature>
<evidence type="ECO:0000313" key="3">
    <source>
        <dbReference type="Proteomes" id="UP000807769"/>
    </source>
</evidence>
<dbReference type="EMBL" id="JABBWG010000047">
    <property type="protein sequence ID" value="KAG1806184.1"/>
    <property type="molecule type" value="Genomic_DNA"/>
</dbReference>
<name>A0A9P7J762_9AGAM</name>
<proteinExistence type="predicted"/>
<gene>
    <name evidence="2" type="ORF">BJ212DRAFT_1303706</name>
</gene>
<evidence type="ECO:0000313" key="2">
    <source>
        <dbReference type="EMBL" id="KAG1806184.1"/>
    </source>
</evidence>
<dbReference type="RefSeq" id="XP_041187693.1">
    <property type="nucleotide sequence ID" value="XM_041333461.1"/>
</dbReference>
<dbReference type="OrthoDB" id="2692946at2759"/>
<keyword evidence="3" id="KW-1185">Reference proteome</keyword>
<feature type="compositionally biased region" description="Polar residues" evidence="1">
    <location>
        <begin position="37"/>
        <end position="52"/>
    </location>
</feature>
<sequence length="186" mass="21226">MSPYTVASPRKKSHPNAGIGGRNTQLEKIGVVLESWSWNQKPRGATSLSTLDPMNPQAPELPHKGWKRSNPEDSESSSSATDIDNIDDAKDEEDGDERDNNESQQFGWREACWQHKEHPGFSAEELPTQAQIAHPLTLDFKFQYSHNEDDNTSWIDLNNTNQAPYQEYRWNNWAFRLLPGTSPIIY</sequence>
<reference evidence="2" key="1">
    <citation type="journal article" date="2020" name="New Phytol.">
        <title>Comparative genomics reveals dynamic genome evolution in host specialist ectomycorrhizal fungi.</title>
        <authorList>
            <person name="Lofgren L.A."/>
            <person name="Nguyen N.H."/>
            <person name="Vilgalys R."/>
            <person name="Ruytinx J."/>
            <person name="Liao H.L."/>
            <person name="Branco S."/>
            <person name="Kuo A."/>
            <person name="LaButti K."/>
            <person name="Lipzen A."/>
            <person name="Andreopoulos W."/>
            <person name="Pangilinan J."/>
            <person name="Riley R."/>
            <person name="Hundley H."/>
            <person name="Na H."/>
            <person name="Barry K."/>
            <person name="Grigoriev I.V."/>
            <person name="Stajich J.E."/>
            <person name="Kennedy P.G."/>
        </authorList>
    </citation>
    <scope>NUCLEOTIDE SEQUENCE</scope>
    <source>
        <strain evidence="2">MN1</strain>
    </source>
</reference>
<evidence type="ECO:0000256" key="1">
    <source>
        <dbReference type="SAM" id="MobiDB-lite"/>
    </source>
</evidence>
<dbReference type="GeneID" id="64627478"/>
<dbReference type="AlphaFoldDB" id="A0A9P7J762"/>
<organism evidence="2 3">
    <name type="scientific">Suillus subaureus</name>
    <dbReference type="NCBI Taxonomy" id="48587"/>
    <lineage>
        <taxon>Eukaryota</taxon>
        <taxon>Fungi</taxon>
        <taxon>Dikarya</taxon>
        <taxon>Basidiomycota</taxon>
        <taxon>Agaricomycotina</taxon>
        <taxon>Agaricomycetes</taxon>
        <taxon>Agaricomycetidae</taxon>
        <taxon>Boletales</taxon>
        <taxon>Suillineae</taxon>
        <taxon>Suillaceae</taxon>
        <taxon>Suillus</taxon>
    </lineage>
</organism>
<feature type="region of interest" description="Disordered" evidence="1">
    <location>
        <begin position="1"/>
        <end position="24"/>
    </location>
</feature>